<dbReference type="Pfam" id="PF14398">
    <property type="entry name" value="ATPgrasp_YheCD"/>
    <property type="match status" value="1"/>
</dbReference>
<sequence length="412" mass="48391">MSSDMKDDQEQENIEREWAGVLGSVSKWVSSLKDGEDPSMPKEESDSIPYLGVLTSGKNIRNLAAQNPHYRLKKLAEANKEVKLHLFFFSAKGIDVEKKQISGMYYDFSEMEWKQNTFPYPHYLLRRGGIAKKYKERFRTFLSQSEEENMTRLNPSTLGNWKVYHYFRTVPSLENYLQETIISSKPSDLFHMLYRHPHVYLKGLTGRKGKNVIRVERTRGNNYHLFRYNASRKNVDTLVFVNYQELMFYVTRFYKGKKFMIQEGIDLLEIKNRRIDVRAELQRNEKDKIIIRGISARIGRANSPITTHAEAVKIDHLFGMVNISQEEKDRLVKEIETFLLHVYQETEKKFCTFAEMGIDFAIDKAHNIKFIECNSSSTKVSLLNAYGEETLEVSMKMVLLYVKHLYSKRMRF</sequence>
<accession>A0A1I2EWL1</accession>
<dbReference type="OrthoDB" id="7869153at2"/>
<dbReference type="SUPFAM" id="SSF56059">
    <property type="entry name" value="Glutathione synthetase ATP-binding domain-like"/>
    <property type="match status" value="1"/>
</dbReference>
<dbReference type="AlphaFoldDB" id="A0A1I2EWL1"/>
<reference evidence="1 2" key="1">
    <citation type="submission" date="2016-10" db="EMBL/GenBank/DDBJ databases">
        <authorList>
            <person name="de Groot N.N."/>
        </authorList>
    </citation>
    <scope>NUCLEOTIDE SEQUENCE [LARGE SCALE GENOMIC DNA]</scope>
    <source>
        <strain evidence="1 2">DSM 23995</strain>
    </source>
</reference>
<protein>
    <submittedName>
        <fullName evidence="1">YheC/D like ATP-grasp</fullName>
    </submittedName>
</protein>
<dbReference type="InterPro" id="IPR026838">
    <property type="entry name" value="YheC/D"/>
</dbReference>
<proteinExistence type="predicted"/>
<dbReference type="RefSeq" id="WP_091663275.1">
    <property type="nucleotide sequence ID" value="NZ_FONT01000007.1"/>
</dbReference>
<organism evidence="1 2">
    <name type="scientific">Alteribacillus iranensis</name>
    <dbReference type="NCBI Taxonomy" id="930128"/>
    <lineage>
        <taxon>Bacteria</taxon>
        <taxon>Bacillati</taxon>
        <taxon>Bacillota</taxon>
        <taxon>Bacilli</taxon>
        <taxon>Bacillales</taxon>
        <taxon>Bacillaceae</taxon>
        <taxon>Alteribacillus</taxon>
    </lineage>
</organism>
<evidence type="ECO:0000313" key="1">
    <source>
        <dbReference type="EMBL" id="SFE97504.1"/>
    </source>
</evidence>
<dbReference type="EMBL" id="FONT01000007">
    <property type="protein sequence ID" value="SFE97504.1"/>
    <property type="molecule type" value="Genomic_DNA"/>
</dbReference>
<dbReference type="Proteomes" id="UP000199516">
    <property type="component" value="Unassembled WGS sequence"/>
</dbReference>
<gene>
    <name evidence="1" type="ORF">SAMN05192532_10771</name>
</gene>
<evidence type="ECO:0000313" key="2">
    <source>
        <dbReference type="Proteomes" id="UP000199516"/>
    </source>
</evidence>
<name>A0A1I2EWL1_9BACI</name>
<dbReference type="STRING" id="930128.SAMN05192532_10771"/>
<keyword evidence="2" id="KW-1185">Reference proteome</keyword>